<organism evidence="5 6">
    <name type="scientific">Penicillium capsulatum</name>
    <dbReference type="NCBI Taxonomy" id="69766"/>
    <lineage>
        <taxon>Eukaryota</taxon>
        <taxon>Fungi</taxon>
        <taxon>Dikarya</taxon>
        <taxon>Ascomycota</taxon>
        <taxon>Pezizomycotina</taxon>
        <taxon>Eurotiomycetes</taxon>
        <taxon>Eurotiomycetidae</taxon>
        <taxon>Eurotiales</taxon>
        <taxon>Aspergillaceae</taxon>
        <taxon>Penicillium</taxon>
    </lineage>
</organism>
<keyword evidence="1 4" id="KW-0812">Transmembrane</keyword>
<comment type="similarity">
    <text evidence="4">Belongs to the copper transporter (Ctr) (TC 1.A.56) family. SLC31A subfamily.</text>
</comment>
<evidence type="ECO:0000313" key="5">
    <source>
        <dbReference type="EMBL" id="KAJ5173255.1"/>
    </source>
</evidence>
<gene>
    <name evidence="5" type="ORF">N7492_005848</name>
</gene>
<reference evidence="5" key="2">
    <citation type="journal article" date="2023" name="IMA Fungus">
        <title>Comparative genomic study of the Penicillium genus elucidates a diverse pangenome and 15 lateral gene transfer events.</title>
        <authorList>
            <person name="Petersen C."/>
            <person name="Sorensen T."/>
            <person name="Nielsen M.R."/>
            <person name="Sondergaard T.E."/>
            <person name="Sorensen J.L."/>
            <person name="Fitzpatrick D.A."/>
            <person name="Frisvad J.C."/>
            <person name="Nielsen K.L."/>
        </authorList>
    </citation>
    <scope>NUCLEOTIDE SEQUENCE</scope>
    <source>
        <strain evidence="5">IBT 21917</strain>
    </source>
</reference>
<accession>A0A9W9ID26</accession>
<keyword evidence="3 4" id="KW-0472">Membrane</keyword>
<evidence type="ECO:0000256" key="4">
    <source>
        <dbReference type="RuleBase" id="RU367022"/>
    </source>
</evidence>
<evidence type="ECO:0000313" key="6">
    <source>
        <dbReference type="Proteomes" id="UP001146351"/>
    </source>
</evidence>
<keyword evidence="2 4" id="KW-1133">Transmembrane helix</keyword>
<dbReference type="EMBL" id="JAPQKO010000003">
    <property type="protein sequence ID" value="KAJ5173255.1"/>
    <property type="molecule type" value="Genomic_DNA"/>
</dbReference>
<dbReference type="GO" id="GO:0016020">
    <property type="term" value="C:membrane"/>
    <property type="evidence" value="ECO:0007669"/>
    <property type="project" value="UniProtKB-SubCell"/>
</dbReference>
<keyword evidence="4" id="KW-0406">Ion transport</keyword>
<feature type="transmembrane region" description="Helical" evidence="4">
    <location>
        <begin position="40"/>
        <end position="59"/>
    </location>
</feature>
<keyword evidence="6" id="KW-1185">Reference proteome</keyword>
<comment type="caution">
    <text evidence="5">The sequence shown here is derived from an EMBL/GenBank/DDBJ whole genome shotgun (WGS) entry which is preliminary data.</text>
</comment>
<evidence type="ECO:0000256" key="2">
    <source>
        <dbReference type="ARBA" id="ARBA00022989"/>
    </source>
</evidence>
<reference evidence="5" key="1">
    <citation type="submission" date="2022-11" db="EMBL/GenBank/DDBJ databases">
        <authorList>
            <person name="Petersen C."/>
        </authorList>
    </citation>
    <scope>NUCLEOTIDE SEQUENCE</scope>
    <source>
        <strain evidence="5">IBT 21917</strain>
    </source>
</reference>
<name>A0A9W9ID26_9EURO</name>
<dbReference type="PANTHER" id="PTHR12483">
    <property type="entry name" value="SOLUTE CARRIER FAMILY 31 COPPER TRANSPORTERS"/>
    <property type="match status" value="1"/>
</dbReference>
<keyword evidence="4" id="KW-0186">Copper</keyword>
<comment type="subcellular location">
    <subcellularLocation>
        <location evidence="4">Membrane</location>
        <topology evidence="4">Multi-pass membrane protein</topology>
    </subcellularLocation>
</comment>
<dbReference type="Pfam" id="PF04145">
    <property type="entry name" value="Ctr"/>
    <property type="match status" value="1"/>
</dbReference>
<evidence type="ECO:0000256" key="1">
    <source>
        <dbReference type="ARBA" id="ARBA00022692"/>
    </source>
</evidence>
<evidence type="ECO:0000256" key="3">
    <source>
        <dbReference type="ARBA" id="ARBA00023136"/>
    </source>
</evidence>
<keyword evidence="4" id="KW-0187">Copper transport</keyword>
<proteinExistence type="inferred from homology"/>
<dbReference type="InterPro" id="IPR007274">
    <property type="entry name" value="Cop_transporter"/>
</dbReference>
<dbReference type="AlphaFoldDB" id="A0A9W9ID26"/>
<sequence length="164" mass="18267">MHGMDMGSSSASACKISMLFNWYTVDACFLSSQWQIQNNGMFAVTCIGVVLLVMVVELCRRIGKEYDAFLLRQFRRQVQARSLARSITFRATPLQQLIRSVIHGLTFGGAYIVMLLAMYFNGYVIICIFIGAGLGKFFCDWMVVTVGLDQDEAKGIEEATVCCG</sequence>
<dbReference type="GO" id="GO:0005375">
    <property type="term" value="F:copper ion transmembrane transporter activity"/>
    <property type="evidence" value="ECO:0007669"/>
    <property type="project" value="UniProtKB-UniRule"/>
</dbReference>
<dbReference type="Proteomes" id="UP001146351">
    <property type="component" value="Unassembled WGS sequence"/>
</dbReference>
<dbReference type="PANTHER" id="PTHR12483:SF79">
    <property type="entry name" value="COPPER TRANSPORT PROTEIN"/>
    <property type="match status" value="1"/>
</dbReference>
<protein>
    <recommendedName>
        <fullName evidence="4">Copper transport protein</fullName>
    </recommendedName>
</protein>
<feature type="transmembrane region" description="Helical" evidence="4">
    <location>
        <begin position="123"/>
        <end position="144"/>
    </location>
</feature>
<keyword evidence="4" id="KW-0813">Transport</keyword>
<dbReference type="OrthoDB" id="161814at2759"/>